<sequence>MFAFKDSMATCYSRLSLYLQIHDYIGRSCQGAACISFCFGPQAQVKLHILDTLQANAGGRRRPNRIWTRIMQPWRQQAAYLEAEVDMYGMSLSWQSRRVLMTTLYASNLHDYSMDSILALTVLFLDV</sequence>
<reference evidence="1" key="1">
    <citation type="submission" date="2017-08" db="EMBL/GenBank/DDBJ databases">
        <authorList>
            <person name="Polle J.E."/>
            <person name="Barry K."/>
            <person name="Cushman J."/>
            <person name="Schmutz J."/>
            <person name="Tran D."/>
            <person name="Hathwaick L.T."/>
            <person name="Yim W.C."/>
            <person name="Jenkins J."/>
            <person name="Mckie-Krisberg Z.M."/>
            <person name="Prochnik S."/>
            <person name="Lindquist E."/>
            <person name="Dockter R.B."/>
            <person name="Adam C."/>
            <person name="Molina H."/>
            <person name="Bunkerborg J."/>
            <person name="Jin E."/>
            <person name="Buchheim M."/>
            <person name="Magnuson J."/>
        </authorList>
    </citation>
    <scope>NUCLEOTIDE SEQUENCE</scope>
    <source>
        <strain evidence="1">CCAP 19/18</strain>
    </source>
</reference>
<gene>
    <name evidence="1" type="ORF">DUNSADRAFT_8864</name>
</gene>
<evidence type="ECO:0000313" key="2">
    <source>
        <dbReference type="Proteomes" id="UP000815325"/>
    </source>
</evidence>
<dbReference type="EMBL" id="MU069467">
    <property type="protein sequence ID" value="KAF5842177.1"/>
    <property type="molecule type" value="Genomic_DNA"/>
</dbReference>
<keyword evidence="2" id="KW-1185">Reference proteome</keyword>
<accession>A0ABQ7H5Q2</accession>
<protein>
    <submittedName>
        <fullName evidence="1">Uncharacterized protein</fullName>
    </submittedName>
</protein>
<dbReference type="Proteomes" id="UP000815325">
    <property type="component" value="Unassembled WGS sequence"/>
</dbReference>
<evidence type="ECO:0000313" key="1">
    <source>
        <dbReference type="EMBL" id="KAF5842177.1"/>
    </source>
</evidence>
<name>A0ABQ7H5Q2_DUNSA</name>
<comment type="caution">
    <text evidence="1">The sequence shown here is derived from an EMBL/GenBank/DDBJ whole genome shotgun (WGS) entry which is preliminary data.</text>
</comment>
<organism evidence="1 2">
    <name type="scientific">Dunaliella salina</name>
    <name type="common">Green alga</name>
    <name type="synonym">Protococcus salinus</name>
    <dbReference type="NCBI Taxonomy" id="3046"/>
    <lineage>
        <taxon>Eukaryota</taxon>
        <taxon>Viridiplantae</taxon>
        <taxon>Chlorophyta</taxon>
        <taxon>core chlorophytes</taxon>
        <taxon>Chlorophyceae</taxon>
        <taxon>CS clade</taxon>
        <taxon>Chlamydomonadales</taxon>
        <taxon>Dunaliellaceae</taxon>
        <taxon>Dunaliella</taxon>
    </lineage>
</organism>
<proteinExistence type="predicted"/>